<name>A0AAN2TT65_9BACI</name>
<dbReference type="PANTHER" id="PTHR39961:SF1">
    <property type="entry name" value="DUF458 DOMAIN-CONTAINING PROTEIN"/>
    <property type="match status" value="1"/>
</dbReference>
<dbReference type="Proteomes" id="UP000182110">
    <property type="component" value="Unassembled WGS sequence"/>
</dbReference>
<protein>
    <submittedName>
        <fullName evidence="1">RNAse</fullName>
    </submittedName>
</protein>
<dbReference type="EMBL" id="CCXW01000001">
    <property type="protein sequence ID" value="CEG32666.1"/>
    <property type="molecule type" value="Genomic_DNA"/>
</dbReference>
<gene>
    <name evidence="1" type="ORF">BN1180_02830</name>
</gene>
<evidence type="ECO:0000313" key="2">
    <source>
        <dbReference type="Proteomes" id="UP000182110"/>
    </source>
</evidence>
<dbReference type="InterPro" id="IPR007405">
    <property type="entry name" value="Phage_KVP40_Orf299"/>
</dbReference>
<sequence>MMCYERHEIFNNLILWGKVGCNNMKQYPFQNIPFQNIQKKDMSFEEVFVHIAGFMELNPSGNYQLMVGTDSQVHKKHTVFITGIVIRQVGNGVWGCIRKVMIPRRMLHLHERISQELSLTEEIVSLFTEERKNQLIDIVLPAVYQGATFTMEGHIDIGIGKRNKTSEFVKEMVARMESMGVEPKIKPDAFVASSYANRYTKQE</sequence>
<keyword evidence="2" id="KW-1185">Reference proteome</keyword>
<organism evidence="1 2">
    <name type="scientific">Peribacillus simplex</name>
    <dbReference type="NCBI Taxonomy" id="1478"/>
    <lineage>
        <taxon>Bacteria</taxon>
        <taxon>Bacillati</taxon>
        <taxon>Bacillota</taxon>
        <taxon>Bacilli</taxon>
        <taxon>Bacillales</taxon>
        <taxon>Bacillaceae</taxon>
        <taxon>Peribacillus</taxon>
    </lineage>
</organism>
<proteinExistence type="predicted"/>
<comment type="caution">
    <text evidence="1">The sequence shown here is derived from an EMBL/GenBank/DDBJ whole genome shotgun (WGS) entry which is preliminary data.</text>
</comment>
<dbReference type="PANTHER" id="PTHR39961">
    <property type="entry name" value="HYPOTHETICAL CYTOSOLIC PROTEIN"/>
    <property type="match status" value="1"/>
</dbReference>
<accession>A0AAN2TT65</accession>
<evidence type="ECO:0000313" key="1">
    <source>
        <dbReference type="EMBL" id="CEG32666.1"/>
    </source>
</evidence>
<dbReference type="Pfam" id="PF04308">
    <property type="entry name" value="RNaseH_like"/>
    <property type="match status" value="1"/>
</dbReference>
<dbReference type="AlphaFoldDB" id="A0AAN2TT65"/>
<reference evidence="1 2" key="1">
    <citation type="journal article" date="2014" name="Genome Announc.">
        <title>Genome Sequence of Bacillus simplex Strain P558, Isolated from a Human Fecal Sample.</title>
        <authorList>
            <person name="Croce O."/>
            <person name="Hugon P."/>
            <person name="Lagier J.C."/>
            <person name="Bibi F."/>
            <person name="Robert C."/>
            <person name="Azhar E.I."/>
            <person name="Raoult D."/>
            <person name="Fournier P.E."/>
        </authorList>
    </citation>
    <scope>NUCLEOTIDE SEQUENCE [LARGE SCALE GENOMIC DNA]</scope>
    <source>
        <strain evidence="1 2">P558</strain>
    </source>
</reference>